<evidence type="ECO:0000256" key="5">
    <source>
        <dbReference type="ARBA" id="ARBA00023239"/>
    </source>
</evidence>
<accession>A0A923HMJ1</accession>
<dbReference type="NCBIfam" id="NF007825">
    <property type="entry name" value="PRK10534.1"/>
    <property type="match status" value="1"/>
</dbReference>
<dbReference type="SUPFAM" id="SSF53383">
    <property type="entry name" value="PLP-dependent transferases"/>
    <property type="match status" value="1"/>
</dbReference>
<dbReference type="PIRSF" id="PIRSF017617">
    <property type="entry name" value="Thr_aldolase"/>
    <property type="match status" value="1"/>
</dbReference>
<evidence type="ECO:0000313" key="8">
    <source>
        <dbReference type="EMBL" id="MBC3882139.1"/>
    </source>
</evidence>
<dbReference type="InterPro" id="IPR015422">
    <property type="entry name" value="PyrdxlP-dep_Trfase_small"/>
</dbReference>
<dbReference type="PANTHER" id="PTHR48097">
    <property type="entry name" value="L-THREONINE ALDOLASE-RELATED"/>
    <property type="match status" value="1"/>
</dbReference>
<evidence type="ECO:0000256" key="1">
    <source>
        <dbReference type="ARBA" id="ARBA00001933"/>
    </source>
</evidence>
<evidence type="ECO:0000256" key="3">
    <source>
        <dbReference type="ARBA" id="ARBA00011881"/>
    </source>
</evidence>
<evidence type="ECO:0000313" key="9">
    <source>
        <dbReference type="Proteomes" id="UP000627446"/>
    </source>
</evidence>
<dbReference type="PANTHER" id="PTHR48097:SF9">
    <property type="entry name" value="L-THREONINE ALDOLASE"/>
    <property type="match status" value="1"/>
</dbReference>
<dbReference type="InterPro" id="IPR015424">
    <property type="entry name" value="PyrdxlP-dep_Trfase"/>
</dbReference>
<keyword evidence="5 8" id="KW-0456">Lyase</keyword>
<dbReference type="InterPro" id="IPR001597">
    <property type="entry name" value="ArAA_b-elim_lyase/Thr_aldolase"/>
</dbReference>
<dbReference type="GO" id="GO:0006545">
    <property type="term" value="P:glycine biosynthetic process"/>
    <property type="evidence" value="ECO:0007669"/>
    <property type="project" value="TreeGrafter"/>
</dbReference>
<protein>
    <submittedName>
        <fullName evidence="8">Low-specificity L-threonine aldolase</fullName>
        <ecNumber evidence="8">4.1.2.48</ecNumber>
    </submittedName>
</protein>
<dbReference type="Gene3D" id="3.40.640.10">
    <property type="entry name" value="Type I PLP-dependent aspartate aminotransferase-like (Major domain)"/>
    <property type="match status" value="1"/>
</dbReference>
<proteinExistence type="inferred from homology"/>
<name>A0A923HMJ1_9BURK</name>
<organism evidence="8 9">
    <name type="scientific">Undibacterium nitidum</name>
    <dbReference type="NCBI Taxonomy" id="2762298"/>
    <lineage>
        <taxon>Bacteria</taxon>
        <taxon>Pseudomonadati</taxon>
        <taxon>Pseudomonadota</taxon>
        <taxon>Betaproteobacteria</taxon>
        <taxon>Burkholderiales</taxon>
        <taxon>Oxalobacteraceae</taxon>
        <taxon>Undibacterium</taxon>
    </lineage>
</organism>
<dbReference type="EMBL" id="JACOFZ010000004">
    <property type="protein sequence ID" value="MBC3882139.1"/>
    <property type="molecule type" value="Genomic_DNA"/>
</dbReference>
<feature type="domain" description="Aromatic amino acid beta-eliminating lyase/threonine aldolase" evidence="7">
    <location>
        <begin position="6"/>
        <end position="286"/>
    </location>
</feature>
<dbReference type="Gene3D" id="3.90.1150.10">
    <property type="entry name" value="Aspartate Aminotransferase, domain 1"/>
    <property type="match status" value="1"/>
</dbReference>
<feature type="modified residue" description="N6-(pyridoxal phosphate)lysine" evidence="6">
    <location>
        <position position="200"/>
    </location>
</feature>
<dbReference type="FunFam" id="3.40.640.10:FF:000030">
    <property type="entry name" value="Low-specificity L-threonine aldolase"/>
    <property type="match status" value="1"/>
</dbReference>
<dbReference type="InterPro" id="IPR023603">
    <property type="entry name" value="Low_specificity_L-TA-like"/>
</dbReference>
<dbReference type="InterPro" id="IPR015421">
    <property type="entry name" value="PyrdxlP-dep_Trfase_major"/>
</dbReference>
<keyword evidence="4" id="KW-0663">Pyridoxal phosphate</keyword>
<evidence type="ECO:0000256" key="6">
    <source>
        <dbReference type="PIRSR" id="PIRSR017617-1"/>
    </source>
</evidence>
<dbReference type="NCBIfam" id="NF041359">
    <property type="entry name" value="GntG_guanitoxin"/>
    <property type="match status" value="1"/>
</dbReference>
<comment type="caution">
    <text evidence="8">The sequence shown here is derived from an EMBL/GenBank/DDBJ whole genome shotgun (WGS) entry which is preliminary data.</text>
</comment>
<evidence type="ECO:0000256" key="4">
    <source>
        <dbReference type="ARBA" id="ARBA00022898"/>
    </source>
</evidence>
<reference evidence="8" key="1">
    <citation type="submission" date="2020-08" db="EMBL/GenBank/DDBJ databases">
        <title>Novel species isolated from subtropical streams in China.</title>
        <authorList>
            <person name="Lu H."/>
        </authorList>
    </citation>
    <scope>NUCLEOTIDE SEQUENCE</scope>
    <source>
        <strain evidence="8">LX22W</strain>
    </source>
</reference>
<comment type="subunit">
    <text evidence="3">Homotetramer.</text>
</comment>
<keyword evidence="9" id="KW-1185">Reference proteome</keyword>
<dbReference type="GO" id="GO:0008732">
    <property type="term" value="F:L-allo-threonine aldolase activity"/>
    <property type="evidence" value="ECO:0007669"/>
    <property type="project" value="TreeGrafter"/>
</dbReference>
<comment type="similarity">
    <text evidence="2">Belongs to the threonine aldolase family.</text>
</comment>
<dbReference type="GO" id="GO:0006567">
    <property type="term" value="P:L-threonine catabolic process"/>
    <property type="evidence" value="ECO:0007669"/>
    <property type="project" value="TreeGrafter"/>
</dbReference>
<dbReference type="AlphaFoldDB" id="A0A923HMJ1"/>
<sequence>MNKVIDFRSDTVTRPSQAMRHAMMQAEVGDDVYGDDPSVNCLQSKLAEMAGHEAGLLVASGTQSNLIALLTHCGRGDEYIVGQQYHTYLYESGGAASLGGIVPQPVPVESDGSLSLSAIEAVIKPKDIHYACSTLLSLENTHLGKVLSNGYLAGAIELARQHGLKTHLDGARVFNACVAQKLSLESITAQFDTVSICCSKGLGAPIGSVLCGPRDFIEAAKRWRKMVGGGMRQAGILAAGIEYALDHNVLRLEEDHDHASSLQIGLSKIQELRVENAHTNMLYVELESREMGIRLGEYLKQRGILISAGKRIRLVTHLDINHTDIEQMLHHCEQFFSN</sequence>
<evidence type="ECO:0000259" key="7">
    <source>
        <dbReference type="Pfam" id="PF01212"/>
    </source>
</evidence>
<dbReference type="GO" id="GO:0005829">
    <property type="term" value="C:cytosol"/>
    <property type="evidence" value="ECO:0007669"/>
    <property type="project" value="TreeGrafter"/>
</dbReference>
<dbReference type="Proteomes" id="UP000627446">
    <property type="component" value="Unassembled WGS sequence"/>
</dbReference>
<dbReference type="Pfam" id="PF01212">
    <property type="entry name" value="Beta_elim_lyase"/>
    <property type="match status" value="1"/>
</dbReference>
<evidence type="ECO:0000256" key="2">
    <source>
        <dbReference type="ARBA" id="ARBA00006966"/>
    </source>
</evidence>
<comment type="cofactor">
    <cofactor evidence="1">
        <name>pyridoxal 5'-phosphate</name>
        <dbReference type="ChEBI" id="CHEBI:597326"/>
    </cofactor>
</comment>
<dbReference type="EC" id="4.1.2.48" evidence="8"/>
<gene>
    <name evidence="8" type="primary">ltaE</name>
    <name evidence="8" type="ORF">H8K36_12175</name>
</gene>